<dbReference type="InterPro" id="IPR037883">
    <property type="entry name" value="Knr4/Smi1-like_sf"/>
</dbReference>
<comment type="caution">
    <text evidence="1">The sequence shown here is derived from an EMBL/GenBank/DDBJ whole genome shotgun (WGS) entry which is preliminary data.</text>
</comment>
<reference evidence="1" key="1">
    <citation type="submission" date="2023-07" db="EMBL/GenBank/DDBJ databases">
        <title>Sequencing the genomes of 1000 actinobacteria strains.</title>
        <authorList>
            <person name="Klenk H.-P."/>
        </authorList>
    </citation>
    <scope>NUCLEOTIDE SEQUENCE</scope>
    <source>
        <strain evidence="1">DSM 13988</strain>
    </source>
</reference>
<keyword evidence="2" id="KW-1185">Reference proteome</keyword>
<protein>
    <recommendedName>
        <fullName evidence="3">Knr4/Smi1-like domain-containing protein</fullName>
    </recommendedName>
</protein>
<dbReference type="Proteomes" id="UP001247307">
    <property type="component" value="Unassembled WGS sequence"/>
</dbReference>
<sequence>MPELFAEKFKSLVPTYLDERWTPAEGIEPDRLDALLAEARVSIPLALREFYLTLGSCEELMEAYHFFWDPDELEVDEDGFLMFLEDENEEYTWGMRASDVALPDPIVYRRHNARGQWISEDGTFTEFVFDHFEWVFDEED</sequence>
<dbReference type="EMBL" id="JAVDUI010000001">
    <property type="protein sequence ID" value="MDR6892439.1"/>
    <property type="molecule type" value="Genomic_DNA"/>
</dbReference>
<proteinExistence type="predicted"/>
<dbReference type="AlphaFoldDB" id="A0AAE3YFG4"/>
<evidence type="ECO:0000313" key="1">
    <source>
        <dbReference type="EMBL" id="MDR6892439.1"/>
    </source>
</evidence>
<dbReference type="SUPFAM" id="SSF160631">
    <property type="entry name" value="SMI1/KNR4-like"/>
    <property type="match status" value="1"/>
</dbReference>
<evidence type="ECO:0000313" key="2">
    <source>
        <dbReference type="Proteomes" id="UP001247307"/>
    </source>
</evidence>
<dbReference type="RefSeq" id="WP_309851448.1">
    <property type="nucleotide sequence ID" value="NZ_BAAAIU010000003.1"/>
</dbReference>
<gene>
    <name evidence="1" type="ORF">J2S35_001379</name>
</gene>
<name>A0AAE3YFG4_9MICC</name>
<evidence type="ECO:0008006" key="3">
    <source>
        <dbReference type="Google" id="ProtNLM"/>
    </source>
</evidence>
<organism evidence="1 2">
    <name type="scientific">Falsarthrobacter nasiphocae</name>
    <dbReference type="NCBI Taxonomy" id="189863"/>
    <lineage>
        <taxon>Bacteria</taxon>
        <taxon>Bacillati</taxon>
        <taxon>Actinomycetota</taxon>
        <taxon>Actinomycetes</taxon>
        <taxon>Micrococcales</taxon>
        <taxon>Micrococcaceae</taxon>
        <taxon>Falsarthrobacter</taxon>
    </lineage>
</organism>
<accession>A0AAE3YFG4</accession>